<dbReference type="PANTHER" id="PTHR36918">
    <property type="match status" value="1"/>
</dbReference>
<evidence type="ECO:0008006" key="2">
    <source>
        <dbReference type="Google" id="ProtNLM"/>
    </source>
</evidence>
<name>A0A382A2Z2_9ZZZZ</name>
<dbReference type="InterPro" id="IPR003708">
    <property type="entry name" value="SecB"/>
</dbReference>
<evidence type="ECO:0000313" key="1">
    <source>
        <dbReference type="EMBL" id="SVA95916.1"/>
    </source>
</evidence>
<proteinExistence type="inferred from homology"/>
<accession>A0A382A2Z2</accession>
<organism evidence="1">
    <name type="scientific">marine metagenome</name>
    <dbReference type="NCBI Taxonomy" id="408172"/>
    <lineage>
        <taxon>unclassified sequences</taxon>
        <taxon>metagenomes</taxon>
        <taxon>ecological metagenomes</taxon>
    </lineage>
</organism>
<dbReference type="Pfam" id="PF02556">
    <property type="entry name" value="SecB"/>
    <property type="match status" value="1"/>
</dbReference>
<dbReference type="AlphaFoldDB" id="A0A382A2Z2"/>
<dbReference type="PANTHER" id="PTHR36918:SF1">
    <property type="entry name" value="PROTEIN-EXPORT PROTEIN SECB"/>
    <property type="match status" value="1"/>
</dbReference>
<dbReference type="Gene3D" id="3.10.420.10">
    <property type="entry name" value="SecB-like"/>
    <property type="match status" value="1"/>
</dbReference>
<reference evidence="1" key="1">
    <citation type="submission" date="2018-05" db="EMBL/GenBank/DDBJ databases">
        <authorList>
            <person name="Lanie J.A."/>
            <person name="Ng W.-L."/>
            <person name="Kazmierczak K.M."/>
            <person name="Andrzejewski T.M."/>
            <person name="Davidsen T.M."/>
            <person name="Wayne K.J."/>
            <person name="Tettelin H."/>
            <person name="Glass J.I."/>
            <person name="Rusch D."/>
            <person name="Podicherti R."/>
            <person name="Tsui H.-C.T."/>
            <person name="Winkler M.E."/>
        </authorList>
    </citation>
    <scope>NUCLEOTIDE SEQUENCE</scope>
</reference>
<dbReference type="SUPFAM" id="SSF54611">
    <property type="entry name" value="SecB-like"/>
    <property type="match status" value="1"/>
</dbReference>
<dbReference type="HAMAP" id="MF_00821">
    <property type="entry name" value="SecB"/>
    <property type="match status" value="1"/>
</dbReference>
<dbReference type="GO" id="GO:0051262">
    <property type="term" value="P:protein tetramerization"/>
    <property type="evidence" value="ECO:0007669"/>
    <property type="project" value="InterPro"/>
</dbReference>
<gene>
    <name evidence="1" type="ORF">METZ01_LOCUS148770</name>
</gene>
<dbReference type="NCBIfam" id="NF004393">
    <property type="entry name" value="PRK05751.1-4"/>
    <property type="match status" value="1"/>
</dbReference>
<dbReference type="EMBL" id="UINC01023713">
    <property type="protein sequence ID" value="SVA95916.1"/>
    <property type="molecule type" value="Genomic_DNA"/>
</dbReference>
<dbReference type="InterPro" id="IPR035958">
    <property type="entry name" value="SecB-like_sf"/>
</dbReference>
<dbReference type="GO" id="GO:0051082">
    <property type="term" value="F:unfolded protein binding"/>
    <property type="evidence" value="ECO:0007669"/>
    <property type="project" value="InterPro"/>
</dbReference>
<protein>
    <recommendedName>
        <fullName evidence="2">Protein-export protein SecB</fullName>
    </recommendedName>
</protein>
<sequence length="163" mass="18437">MAKESENKENVTTENNEKNEKNVSLQTIYIKDLSFEAPNSPEVFLEQEITPETKLNISNTHRKLSEGVYDVSLKLSVESTYGEKTMFLAEVEQAGVFAIRGYDETETRALIGIFCPNTLFPYIRELISTMVTKAGFPALLLQPINFDSIYNQAMEQASEQKPN</sequence>
<dbReference type="NCBIfam" id="TIGR00809">
    <property type="entry name" value="secB"/>
    <property type="match status" value="1"/>
</dbReference>
<dbReference type="PRINTS" id="PR01594">
    <property type="entry name" value="SECBCHAPRONE"/>
</dbReference>
<dbReference type="GO" id="GO:0015031">
    <property type="term" value="P:protein transport"/>
    <property type="evidence" value="ECO:0007669"/>
    <property type="project" value="InterPro"/>
</dbReference>